<keyword evidence="7 11" id="KW-0521">NADP</keyword>
<evidence type="ECO:0000256" key="9">
    <source>
        <dbReference type="ARBA" id="ARBA00032024"/>
    </source>
</evidence>
<dbReference type="InterPro" id="IPR008927">
    <property type="entry name" value="6-PGluconate_DH-like_C_sf"/>
</dbReference>
<dbReference type="Gene3D" id="3.40.50.720">
    <property type="entry name" value="NAD(P)-binding Rossmann-like Domain"/>
    <property type="match status" value="1"/>
</dbReference>
<dbReference type="PANTHER" id="PTHR43765">
    <property type="entry name" value="2-DEHYDROPANTOATE 2-REDUCTASE-RELATED"/>
    <property type="match status" value="1"/>
</dbReference>
<organism evidence="14 15">
    <name type="scientific">Paenibacillus sabuli</name>
    <dbReference type="NCBI Taxonomy" id="2772509"/>
    <lineage>
        <taxon>Bacteria</taxon>
        <taxon>Bacillati</taxon>
        <taxon>Bacillota</taxon>
        <taxon>Bacilli</taxon>
        <taxon>Bacillales</taxon>
        <taxon>Paenibacillaceae</taxon>
        <taxon>Paenibacillus</taxon>
    </lineage>
</organism>
<evidence type="ECO:0000256" key="3">
    <source>
        <dbReference type="ARBA" id="ARBA00007870"/>
    </source>
</evidence>
<gene>
    <name evidence="14" type="ORF">IDH44_04355</name>
</gene>
<dbReference type="AlphaFoldDB" id="A0A927GR50"/>
<dbReference type="GO" id="GO:0015940">
    <property type="term" value="P:pantothenate biosynthetic process"/>
    <property type="evidence" value="ECO:0007669"/>
    <property type="project" value="UniProtKB-KW"/>
</dbReference>
<dbReference type="GO" id="GO:0050661">
    <property type="term" value="F:NADP binding"/>
    <property type="evidence" value="ECO:0007669"/>
    <property type="project" value="TreeGrafter"/>
</dbReference>
<evidence type="ECO:0000256" key="4">
    <source>
        <dbReference type="ARBA" id="ARBA00013014"/>
    </source>
</evidence>
<evidence type="ECO:0000256" key="1">
    <source>
        <dbReference type="ARBA" id="ARBA00002919"/>
    </source>
</evidence>
<keyword evidence="8 11" id="KW-0560">Oxidoreductase</keyword>
<evidence type="ECO:0000256" key="11">
    <source>
        <dbReference type="RuleBase" id="RU362068"/>
    </source>
</evidence>
<dbReference type="EMBL" id="JACXIZ010000011">
    <property type="protein sequence ID" value="MBD2844412.1"/>
    <property type="molecule type" value="Genomic_DNA"/>
</dbReference>
<evidence type="ECO:0000256" key="8">
    <source>
        <dbReference type="ARBA" id="ARBA00023002"/>
    </source>
</evidence>
<dbReference type="SUPFAM" id="SSF48179">
    <property type="entry name" value="6-phosphogluconate dehydrogenase C-terminal domain-like"/>
    <property type="match status" value="1"/>
</dbReference>
<accession>A0A927GR50</accession>
<protein>
    <recommendedName>
        <fullName evidence="5 11">2-dehydropantoate 2-reductase</fullName>
        <ecNumber evidence="4 11">1.1.1.169</ecNumber>
    </recommendedName>
    <alternativeName>
        <fullName evidence="9 11">Ketopantoate reductase</fullName>
    </alternativeName>
</protein>
<reference evidence="14" key="1">
    <citation type="submission" date="2020-09" db="EMBL/GenBank/DDBJ databases">
        <title>A novel bacterium of genus Paenibacillus, isolated from South China Sea.</title>
        <authorList>
            <person name="Huang H."/>
            <person name="Mo K."/>
            <person name="Hu Y."/>
        </authorList>
    </citation>
    <scope>NUCLEOTIDE SEQUENCE</scope>
    <source>
        <strain evidence="14">IB182496</strain>
    </source>
</reference>
<dbReference type="GO" id="GO:0008677">
    <property type="term" value="F:2-dehydropantoate 2-reductase activity"/>
    <property type="evidence" value="ECO:0007669"/>
    <property type="project" value="UniProtKB-EC"/>
</dbReference>
<evidence type="ECO:0000256" key="5">
    <source>
        <dbReference type="ARBA" id="ARBA00019465"/>
    </source>
</evidence>
<evidence type="ECO:0000259" key="13">
    <source>
        <dbReference type="Pfam" id="PF08546"/>
    </source>
</evidence>
<evidence type="ECO:0000256" key="10">
    <source>
        <dbReference type="ARBA" id="ARBA00048793"/>
    </source>
</evidence>
<keyword evidence="6 11" id="KW-0566">Pantothenate biosynthesis</keyword>
<evidence type="ECO:0000259" key="12">
    <source>
        <dbReference type="Pfam" id="PF02558"/>
    </source>
</evidence>
<evidence type="ECO:0000256" key="6">
    <source>
        <dbReference type="ARBA" id="ARBA00022655"/>
    </source>
</evidence>
<dbReference type="NCBIfam" id="TIGR00745">
    <property type="entry name" value="apbA_panE"/>
    <property type="match status" value="1"/>
</dbReference>
<dbReference type="Pfam" id="PF08546">
    <property type="entry name" value="ApbA_C"/>
    <property type="match status" value="1"/>
</dbReference>
<dbReference type="Proteomes" id="UP000621560">
    <property type="component" value="Unassembled WGS sequence"/>
</dbReference>
<name>A0A927GR50_9BACL</name>
<sequence>MSQPRQAPRSSRFVVVGAGAIGMLYAARLAAAGLETELWARSRAQAAQLDARGIELIDREGSREIAIPARAATDAPGAPADVVLLTVKQPDIDDALISTVMRAGRPGALLLCLQNGIGHMPGLRAAMPGWRAAAVVTTDGALRLGGRAVRHTGTGRLWIEDTDGLECPIRIREGDMTQKMLVRQLKNAGIDAVLSKKMKDRIYQKLLLNAVINPLTALYGVKNGRLPDDPARALLMRRLHEEAFLVLHTDGMSGGEEAWARLHEVCRATADNESSMLQDIRRGRRTEVDWINGGIVALARQYGLAAPLHEAMVTLVRTLEGAADGPST</sequence>
<evidence type="ECO:0000313" key="14">
    <source>
        <dbReference type="EMBL" id="MBD2844412.1"/>
    </source>
</evidence>
<feature type="domain" description="Ketopantoate reductase C-terminal" evidence="13">
    <location>
        <begin position="199"/>
        <end position="320"/>
    </location>
</feature>
<dbReference type="InterPro" id="IPR013328">
    <property type="entry name" value="6PGD_dom2"/>
</dbReference>
<dbReference type="Pfam" id="PF02558">
    <property type="entry name" value="ApbA"/>
    <property type="match status" value="1"/>
</dbReference>
<comment type="caution">
    <text evidence="14">The sequence shown here is derived from an EMBL/GenBank/DDBJ whole genome shotgun (WGS) entry which is preliminary data.</text>
</comment>
<proteinExistence type="inferred from homology"/>
<dbReference type="EC" id="1.1.1.169" evidence="4 11"/>
<dbReference type="InterPro" id="IPR003710">
    <property type="entry name" value="ApbA"/>
</dbReference>
<comment type="similarity">
    <text evidence="3 11">Belongs to the ketopantoate reductase family.</text>
</comment>
<comment type="function">
    <text evidence="1 11">Catalyzes the NADPH-dependent reduction of ketopantoate into pantoic acid.</text>
</comment>
<dbReference type="InterPro" id="IPR050838">
    <property type="entry name" value="Ketopantoate_reductase"/>
</dbReference>
<dbReference type="InterPro" id="IPR013332">
    <property type="entry name" value="KPR_N"/>
</dbReference>
<evidence type="ECO:0000256" key="2">
    <source>
        <dbReference type="ARBA" id="ARBA00004994"/>
    </source>
</evidence>
<comment type="pathway">
    <text evidence="2 11">Cofactor biosynthesis; (R)-pantothenate biosynthesis; (R)-pantoate from 3-methyl-2-oxobutanoate: step 2/2.</text>
</comment>
<feature type="domain" description="Ketopantoate reductase N-terminal" evidence="12">
    <location>
        <begin position="14"/>
        <end position="163"/>
    </location>
</feature>
<dbReference type="Gene3D" id="1.10.1040.10">
    <property type="entry name" value="N-(1-d-carboxylethyl)-l-norvaline Dehydrogenase, domain 2"/>
    <property type="match status" value="1"/>
</dbReference>
<dbReference type="InterPro" id="IPR013752">
    <property type="entry name" value="KPA_reductase"/>
</dbReference>
<comment type="catalytic activity">
    <reaction evidence="10 11">
        <text>(R)-pantoate + NADP(+) = 2-dehydropantoate + NADPH + H(+)</text>
        <dbReference type="Rhea" id="RHEA:16233"/>
        <dbReference type="ChEBI" id="CHEBI:11561"/>
        <dbReference type="ChEBI" id="CHEBI:15378"/>
        <dbReference type="ChEBI" id="CHEBI:15980"/>
        <dbReference type="ChEBI" id="CHEBI:57783"/>
        <dbReference type="ChEBI" id="CHEBI:58349"/>
        <dbReference type="EC" id="1.1.1.169"/>
    </reaction>
</comment>
<dbReference type="SUPFAM" id="SSF51735">
    <property type="entry name" value="NAD(P)-binding Rossmann-fold domains"/>
    <property type="match status" value="1"/>
</dbReference>
<dbReference type="InterPro" id="IPR036291">
    <property type="entry name" value="NAD(P)-bd_dom_sf"/>
</dbReference>
<evidence type="ECO:0000256" key="7">
    <source>
        <dbReference type="ARBA" id="ARBA00022857"/>
    </source>
</evidence>
<dbReference type="GO" id="GO:0005737">
    <property type="term" value="C:cytoplasm"/>
    <property type="evidence" value="ECO:0007669"/>
    <property type="project" value="TreeGrafter"/>
</dbReference>
<dbReference type="RefSeq" id="WP_190915079.1">
    <property type="nucleotide sequence ID" value="NZ_JACXIZ010000011.1"/>
</dbReference>
<dbReference type="PANTHER" id="PTHR43765:SF2">
    <property type="entry name" value="2-DEHYDROPANTOATE 2-REDUCTASE"/>
    <property type="match status" value="1"/>
</dbReference>
<evidence type="ECO:0000313" key="15">
    <source>
        <dbReference type="Proteomes" id="UP000621560"/>
    </source>
</evidence>
<keyword evidence="15" id="KW-1185">Reference proteome</keyword>